<dbReference type="AlphaFoldDB" id="A0A9J5X5I1"/>
<dbReference type="Gene3D" id="3.80.10.10">
    <property type="entry name" value="Ribonuclease Inhibitor"/>
    <property type="match status" value="1"/>
</dbReference>
<dbReference type="GO" id="GO:0006952">
    <property type="term" value="P:defense response"/>
    <property type="evidence" value="ECO:0007669"/>
    <property type="project" value="UniProtKB-KW"/>
</dbReference>
<dbReference type="InterPro" id="IPR032675">
    <property type="entry name" value="LRR_dom_sf"/>
</dbReference>
<sequence length="177" mass="20224">MPKLQYLTICGCPLLEALSDGLGNLVTLQQLRLENCAKLEHLPSRDAMRGLTKLWYLKIKGCPKLEESCNNRSGPNTQWSNISHIPKVKVVGATVQVLLEKLISLTIEEVNSSRDFNKDLEMLTQNVSLIQAFIHDVETPQVEKQQSVEQWLNRLERVLKILKMCLIDRDMNLSKQK</sequence>
<evidence type="ECO:0000256" key="1">
    <source>
        <dbReference type="ARBA" id="ARBA00022737"/>
    </source>
</evidence>
<evidence type="ECO:0000256" key="2">
    <source>
        <dbReference type="ARBA" id="ARBA00022741"/>
    </source>
</evidence>
<dbReference type="EMBL" id="JACXVP010000010">
    <property type="protein sequence ID" value="KAG5582653.1"/>
    <property type="molecule type" value="Genomic_DNA"/>
</dbReference>
<accession>A0A9J5X5I1</accession>
<protein>
    <recommendedName>
        <fullName evidence="5">Disease resistance N-terminal domain-containing protein</fullName>
    </recommendedName>
</protein>
<name>A0A9J5X5I1_SOLCO</name>
<keyword evidence="2" id="KW-0547">Nucleotide-binding</keyword>
<dbReference type="PANTHER" id="PTHR36766">
    <property type="entry name" value="PLANT BROAD-SPECTRUM MILDEW RESISTANCE PROTEIN RPW8"/>
    <property type="match status" value="1"/>
</dbReference>
<keyword evidence="7" id="KW-1185">Reference proteome</keyword>
<organism evidence="6 7">
    <name type="scientific">Solanum commersonii</name>
    <name type="common">Commerson's wild potato</name>
    <name type="synonym">Commerson's nightshade</name>
    <dbReference type="NCBI Taxonomy" id="4109"/>
    <lineage>
        <taxon>Eukaryota</taxon>
        <taxon>Viridiplantae</taxon>
        <taxon>Streptophyta</taxon>
        <taxon>Embryophyta</taxon>
        <taxon>Tracheophyta</taxon>
        <taxon>Spermatophyta</taxon>
        <taxon>Magnoliopsida</taxon>
        <taxon>eudicotyledons</taxon>
        <taxon>Gunneridae</taxon>
        <taxon>Pentapetalae</taxon>
        <taxon>asterids</taxon>
        <taxon>lamiids</taxon>
        <taxon>Solanales</taxon>
        <taxon>Solanaceae</taxon>
        <taxon>Solanoideae</taxon>
        <taxon>Solaneae</taxon>
        <taxon>Solanum</taxon>
    </lineage>
</organism>
<dbReference type="Gene3D" id="1.20.5.4130">
    <property type="match status" value="1"/>
</dbReference>
<keyword evidence="3" id="KW-0611">Plant defense</keyword>
<reference evidence="6 7" key="1">
    <citation type="submission" date="2020-09" db="EMBL/GenBank/DDBJ databases">
        <title>De no assembly of potato wild relative species, Solanum commersonii.</title>
        <authorList>
            <person name="Cho K."/>
        </authorList>
    </citation>
    <scope>NUCLEOTIDE SEQUENCE [LARGE SCALE GENOMIC DNA]</scope>
    <source>
        <strain evidence="6">LZ3.2</strain>
        <tissue evidence="6">Leaf</tissue>
    </source>
</reference>
<proteinExistence type="predicted"/>
<dbReference type="Proteomes" id="UP000824120">
    <property type="component" value="Chromosome 10"/>
</dbReference>
<dbReference type="Pfam" id="PF18052">
    <property type="entry name" value="Rx_N"/>
    <property type="match status" value="1"/>
</dbReference>
<evidence type="ECO:0000313" key="7">
    <source>
        <dbReference type="Proteomes" id="UP000824120"/>
    </source>
</evidence>
<keyword evidence="1" id="KW-0677">Repeat</keyword>
<dbReference type="OrthoDB" id="1305223at2759"/>
<evidence type="ECO:0000256" key="4">
    <source>
        <dbReference type="ARBA" id="ARBA00022840"/>
    </source>
</evidence>
<dbReference type="GO" id="GO:0005524">
    <property type="term" value="F:ATP binding"/>
    <property type="evidence" value="ECO:0007669"/>
    <property type="project" value="UniProtKB-KW"/>
</dbReference>
<dbReference type="InterPro" id="IPR041118">
    <property type="entry name" value="Rx_N"/>
</dbReference>
<gene>
    <name evidence="6" type="ORF">H5410_053280</name>
</gene>
<evidence type="ECO:0000256" key="3">
    <source>
        <dbReference type="ARBA" id="ARBA00022821"/>
    </source>
</evidence>
<keyword evidence="4" id="KW-0067">ATP-binding</keyword>
<comment type="caution">
    <text evidence="6">The sequence shown here is derived from an EMBL/GenBank/DDBJ whole genome shotgun (WGS) entry which is preliminary data.</text>
</comment>
<dbReference type="PANTHER" id="PTHR36766:SF70">
    <property type="entry name" value="DISEASE RESISTANCE PROTEIN RGA4"/>
    <property type="match status" value="1"/>
</dbReference>
<feature type="domain" description="Disease resistance N-terminal" evidence="5">
    <location>
        <begin position="95"/>
        <end position="158"/>
    </location>
</feature>
<dbReference type="SUPFAM" id="SSF52058">
    <property type="entry name" value="L domain-like"/>
    <property type="match status" value="1"/>
</dbReference>
<evidence type="ECO:0000259" key="5">
    <source>
        <dbReference type="Pfam" id="PF18052"/>
    </source>
</evidence>
<evidence type="ECO:0000313" key="6">
    <source>
        <dbReference type="EMBL" id="KAG5582653.1"/>
    </source>
</evidence>